<proteinExistence type="predicted"/>
<evidence type="ECO:0000313" key="1">
    <source>
        <dbReference type="EMBL" id="CAL61539.1"/>
    </source>
</evidence>
<organism evidence="1 2">
    <name type="scientific">Herminiimonas arsenicoxydans</name>
    <dbReference type="NCBI Taxonomy" id="204773"/>
    <lineage>
        <taxon>Bacteria</taxon>
        <taxon>Pseudomonadati</taxon>
        <taxon>Pseudomonadota</taxon>
        <taxon>Betaproteobacteria</taxon>
        <taxon>Burkholderiales</taxon>
        <taxon>Oxalobacteraceae</taxon>
        <taxon>Herminiimonas</taxon>
    </lineage>
</organism>
<dbReference type="Proteomes" id="UP000006697">
    <property type="component" value="Chromosome"/>
</dbReference>
<sequence length="25" mass="2980">MASYLIIDWNDNHSYLKVNKNEKIA</sequence>
<gene>
    <name evidence="1" type="ordered locus">HEAR1367</name>
</gene>
<evidence type="ECO:0000313" key="2">
    <source>
        <dbReference type="Proteomes" id="UP000006697"/>
    </source>
</evidence>
<dbReference type="EMBL" id="CU207211">
    <property type="protein sequence ID" value="CAL61539.1"/>
    <property type="molecule type" value="Genomic_DNA"/>
</dbReference>
<reference evidence="1 2" key="1">
    <citation type="journal article" date="2007" name="PLoS Genet.">
        <title>A tale of two oxidation states: bacterial colonization of arsenic-rich environments.</title>
        <authorList>
            <person name="Muller D."/>
            <person name="Medigue C."/>
            <person name="Koechler S."/>
            <person name="Barbe V."/>
            <person name="Barakat M."/>
            <person name="Talla E."/>
            <person name="Bonnefoy V."/>
            <person name="Krin E."/>
            <person name="Arsene-Ploetze F."/>
            <person name="Carapito C."/>
            <person name="Chandler M."/>
            <person name="Cournoyer B."/>
            <person name="Cruveiller S."/>
            <person name="Dossat C."/>
            <person name="Duval S."/>
            <person name="Heymann M."/>
            <person name="Leize E."/>
            <person name="Lieutaud A."/>
            <person name="Lievremont D."/>
            <person name="Makita Y."/>
            <person name="Mangenot S."/>
            <person name="Nitschke W."/>
            <person name="Ortet P."/>
            <person name="Perdrial N."/>
            <person name="Schoepp B."/>
            <person name="Siguier N."/>
            <person name="Simeonova D.D."/>
            <person name="Rouy Z."/>
            <person name="Segurens B."/>
            <person name="Turlin E."/>
            <person name="Vallenet D."/>
            <person name="Van Dorsselaer A."/>
            <person name="Weiss S."/>
            <person name="Weissenbach J."/>
            <person name="Lett M.C."/>
            <person name="Danchin A."/>
            <person name="Bertin P.N."/>
        </authorList>
    </citation>
    <scope>NUCLEOTIDE SEQUENCE [LARGE SCALE GENOMIC DNA]</scope>
    <source>
        <strain evidence="2">ULPAs1</strain>
    </source>
</reference>
<dbReference type="AlphaFoldDB" id="A4G4V2"/>
<name>A4G4V2_HERAR</name>
<dbReference type="KEGG" id="har:HEAR1367"/>
<accession>A4G4V2</accession>
<protein>
    <submittedName>
        <fullName evidence="1">Uncharacterized protein</fullName>
    </submittedName>
</protein>
<dbReference type="HOGENOM" id="CLU_3418955_0_0_4"/>
<keyword evidence="2" id="KW-1185">Reference proteome</keyword>